<accession>A0A6C0LCL4</accession>
<sequence length="392" mass="41778">MTTISFLTNPSYNVLNTYTLLGGGAITSIGTTTISSSSVANYGFGTVSGSITGTFSGGTALSYPNATATSAMSQMQTLVYAIVNAFNVAGAGAQPFPTPSSSAVTLNPGIVYYWNATSTLSLNGVTITFNGAGQYITYIASLNGNISFTNCNFIYTGVDPSTIFWSVPNGITLNGTTGPNSTIPGIFLAYGQQGGDSPTITTTNAIINGNLYAGTFSFSGATNQGTITSTNTTLNSTVACFLKGTKILTERGYFFIEDLQIEDKVIIHGLILDNSEVVLYEKIQTSPIKWIGKFNSYRHDASDLPVCFKVGSLGEFIPENELFVSPGHRMILDGKIVAARNLVNGETIVQEDTHETIEYYHFELDCHGIIMTEGVLSETFLELGDSKLAFQK</sequence>
<dbReference type="InterPro" id="IPR036844">
    <property type="entry name" value="Hint_dom_sf"/>
</dbReference>
<organism evidence="2">
    <name type="scientific">viral metagenome</name>
    <dbReference type="NCBI Taxonomy" id="1070528"/>
    <lineage>
        <taxon>unclassified sequences</taxon>
        <taxon>metagenomes</taxon>
        <taxon>organismal metagenomes</taxon>
    </lineage>
</organism>
<dbReference type="EMBL" id="MN740471">
    <property type="protein sequence ID" value="QHU28333.1"/>
    <property type="molecule type" value="Genomic_DNA"/>
</dbReference>
<reference evidence="2" key="1">
    <citation type="journal article" date="2020" name="Nature">
        <title>Giant virus diversity and host interactions through global metagenomics.</title>
        <authorList>
            <person name="Schulz F."/>
            <person name="Roux S."/>
            <person name="Paez-Espino D."/>
            <person name="Jungbluth S."/>
            <person name="Walsh D.A."/>
            <person name="Denef V.J."/>
            <person name="McMahon K.D."/>
            <person name="Konstantinidis K.T."/>
            <person name="Eloe-Fadrosh E.A."/>
            <person name="Kyrpides N.C."/>
            <person name="Woyke T."/>
        </authorList>
    </citation>
    <scope>NUCLEOTIDE SEQUENCE</scope>
    <source>
        <strain evidence="2">GVMAG-M-3300027770-73</strain>
    </source>
</reference>
<dbReference type="InterPro" id="IPR028992">
    <property type="entry name" value="Hedgehog/Intein_dom"/>
</dbReference>
<evidence type="ECO:0000313" key="2">
    <source>
        <dbReference type="EMBL" id="QHU28333.1"/>
    </source>
</evidence>
<name>A0A6C0LCL4_9ZZZZ</name>
<dbReference type="Gene3D" id="2.170.16.10">
    <property type="entry name" value="Hedgehog/Intein (Hint) domain"/>
    <property type="match status" value="1"/>
</dbReference>
<dbReference type="Pfam" id="PF13403">
    <property type="entry name" value="Hint_2"/>
    <property type="match status" value="1"/>
</dbReference>
<feature type="domain" description="Hedgehog/Intein (Hint)" evidence="1">
    <location>
        <begin position="240"/>
        <end position="382"/>
    </location>
</feature>
<dbReference type="SUPFAM" id="SSF51294">
    <property type="entry name" value="Hedgehog/intein (Hint) domain"/>
    <property type="match status" value="1"/>
</dbReference>
<dbReference type="AlphaFoldDB" id="A0A6C0LCL4"/>
<protein>
    <recommendedName>
        <fullName evidence="1">Hedgehog/Intein (Hint) domain-containing protein</fullName>
    </recommendedName>
</protein>
<evidence type="ECO:0000259" key="1">
    <source>
        <dbReference type="Pfam" id="PF13403"/>
    </source>
</evidence>
<proteinExistence type="predicted"/>